<accession>R9GU64</accession>
<dbReference type="EMBL" id="AQPN01000062">
    <property type="protein sequence ID" value="EOR95251.1"/>
    <property type="molecule type" value="Genomic_DNA"/>
</dbReference>
<dbReference type="RefSeq" id="WP_016194807.1">
    <property type="nucleotide sequence ID" value="NZ_AQPN01000062.1"/>
</dbReference>
<organism evidence="1 2">
    <name type="scientific">Arcticibacter svalbardensis MN12-7</name>
    <dbReference type="NCBI Taxonomy" id="1150600"/>
    <lineage>
        <taxon>Bacteria</taxon>
        <taxon>Pseudomonadati</taxon>
        <taxon>Bacteroidota</taxon>
        <taxon>Sphingobacteriia</taxon>
        <taxon>Sphingobacteriales</taxon>
        <taxon>Sphingobacteriaceae</taxon>
        <taxon>Arcticibacter</taxon>
    </lineage>
</organism>
<dbReference type="PROSITE" id="PS51257">
    <property type="entry name" value="PROKAR_LIPOPROTEIN"/>
    <property type="match status" value="1"/>
</dbReference>
<keyword evidence="2" id="KW-1185">Reference proteome</keyword>
<dbReference type="AlphaFoldDB" id="R9GU64"/>
<evidence type="ECO:0000313" key="1">
    <source>
        <dbReference type="EMBL" id="EOR95251.1"/>
    </source>
</evidence>
<dbReference type="eggNOG" id="ENOG50333Z0">
    <property type="taxonomic scope" value="Bacteria"/>
</dbReference>
<evidence type="ECO:0008006" key="3">
    <source>
        <dbReference type="Google" id="ProtNLM"/>
    </source>
</evidence>
<evidence type="ECO:0000313" key="2">
    <source>
        <dbReference type="Proteomes" id="UP000014174"/>
    </source>
</evidence>
<dbReference type="Proteomes" id="UP000014174">
    <property type="component" value="Unassembled WGS sequence"/>
</dbReference>
<dbReference type="OrthoDB" id="790967at2"/>
<gene>
    <name evidence="1" type="ORF">ADIARSV_1571</name>
</gene>
<sequence>MKPYILFLTILSIIVASCTNSKQSNENAASKELFQKKNNIDRIITDSTLLVFVKVKGKSVLVPVIDRKYPQKIETTFNILRDKDDRIVFISEMPYNETSEWFISYKSYFDEQGKLFAFQRLNNFLNNKCTHGAAMENSIGYYNDQFKLIDSLYTITDTYKKPLDKKACKFPYNFKYTVVKDLKEYKTLKNIPSI</sequence>
<name>R9GU64_9SPHI</name>
<reference evidence="1 2" key="1">
    <citation type="journal article" date="2013" name="Genome Announc.">
        <title>Draft Genome Sequence of Arcticibacter svalbardensis Strain MN12-7T, a Member of the Family Sphingobacteriaceae Isolated from an Arctic Soil Sample.</title>
        <authorList>
            <person name="Shivaji S."/>
            <person name="Ara S."/>
            <person name="Prasad S."/>
            <person name="Manasa B.P."/>
            <person name="Begum Z."/>
            <person name="Singh A."/>
            <person name="Kumar Pinnaka A."/>
        </authorList>
    </citation>
    <scope>NUCLEOTIDE SEQUENCE [LARGE SCALE GENOMIC DNA]</scope>
    <source>
        <strain evidence="1 2">MN12-7</strain>
    </source>
</reference>
<protein>
    <recommendedName>
        <fullName evidence="3">Lipoprotein</fullName>
    </recommendedName>
</protein>
<comment type="caution">
    <text evidence="1">The sequence shown here is derived from an EMBL/GenBank/DDBJ whole genome shotgun (WGS) entry which is preliminary data.</text>
</comment>
<proteinExistence type="predicted"/>